<reference evidence="1 2" key="2">
    <citation type="submission" date="2019-09" db="EMBL/GenBank/DDBJ databases">
        <authorList>
            <person name="Jin C."/>
        </authorList>
    </citation>
    <scope>NUCLEOTIDE SEQUENCE [LARGE SCALE GENOMIC DNA]</scope>
    <source>
        <strain evidence="1 2">BN130099</strain>
    </source>
</reference>
<dbReference type="InterPro" id="IPR027417">
    <property type="entry name" value="P-loop_NTPase"/>
</dbReference>
<name>A0A5B1LCP4_9ACTN</name>
<dbReference type="Proteomes" id="UP000325003">
    <property type="component" value="Unassembled WGS sequence"/>
</dbReference>
<evidence type="ECO:0000313" key="1">
    <source>
        <dbReference type="EMBL" id="KAA1418521.1"/>
    </source>
</evidence>
<dbReference type="RefSeq" id="WP_149727862.1">
    <property type="nucleotide sequence ID" value="NZ_VUJV01000003.1"/>
</dbReference>
<comment type="caution">
    <text evidence="1">The sequence shown here is derived from an EMBL/GenBank/DDBJ whole genome shotgun (WGS) entry which is preliminary data.</text>
</comment>
<sequence length="360" mass="40699">MPDPSADEVVLHLGAGKTGTSSLQYLMAAHRDVLAKHGTLYPQTPGKARHTRLGLYAKSDEDLVRTAAWRRMGSPEPQRFRRRFRRRLLEEVSHAGARRVLFSDEALLGIDEDAIGRLRDLVRAVGDDVRVVVYLRRQDERLVSRYQQEVKTGRTTTLAEWAPGYGTRIHDYHRLLTTWRTALEPTAMVVRRFEPSSFLGGNLYDDFLDAVGAGLSSERLTVPELRNESLDAEGVELLRLLNLYRVEHEGAEPRYIDNSAVVDLLRQRPPGPMLTLPDDVLDREMERWEASNRATATEFIGDAEGVLFREPRRASQATTTEQRLDPDRLDHLADIAGLADIRDPLREIAEREAAKGHPVA</sequence>
<dbReference type="AlphaFoldDB" id="A0A5B1LCP4"/>
<dbReference type="Gene3D" id="3.40.50.300">
    <property type="entry name" value="P-loop containing nucleotide triphosphate hydrolases"/>
    <property type="match status" value="1"/>
</dbReference>
<dbReference type="EMBL" id="VUJV01000003">
    <property type="protein sequence ID" value="KAA1418521.1"/>
    <property type="molecule type" value="Genomic_DNA"/>
</dbReference>
<protein>
    <recommendedName>
        <fullName evidence="3">Sulfotransferase family protein</fullName>
    </recommendedName>
</protein>
<proteinExistence type="predicted"/>
<evidence type="ECO:0008006" key="3">
    <source>
        <dbReference type="Google" id="ProtNLM"/>
    </source>
</evidence>
<evidence type="ECO:0000313" key="2">
    <source>
        <dbReference type="Proteomes" id="UP000325003"/>
    </source>
</evidence>
<gene>
    <name evidence="1" type="ORF">F0U44_08405</name>
</gene>
<accession>A0A5B1LCP4</accession>
<reference evidence="1 2" key="1">
    <citation type="submission" date="2019-09" db="EMBL/GenBank/DDBJ databases">
        <title>Nocardioides panacisoli sp. nov., isolated from the soil of a ginseng field.</title>
        <authorList>
            <person name="Cho C."/>
        </authorList>
    </citation>
    <scope>NUCLEOTIDE SEQUENCE [LARGE SCALE GENOMIC DNA]</scope>
    <source>
        <strain evidence="1 2">BN130099</strain>
    </source>
</reference>
<dbReference type="SUPFAM" id="SSF52540">
    <property type="entry name" value="P-loop containing nucleoside triphosphate hydrolases"/>
    <property type="match status" value="1"/>
</dbReference>
<organism evidence="1 2">
    <name type="scientific">Nocardioides humilatus</name>
    <dbReference type="NCBI Taxonomy" id="2607660"/>
    <lineage>
        <taxon>Bacteria</taxon>
        <taxon>Bacillati</taxon>
        <taxon>Actinomycetota</taxon>
        <taxon>Actinomycetes</taxon>
        <taxon>Propionibacteriales</taxon>
        <taxon>Nocardioidaceae</taxon>
        <taxon>Nocardioides</taxon>
    </lineage>
</organism>
<keyword evidence="2" id="KW-1185">Reference proteome</keyword>